<proteinExistence type="inferred from homology"/>
<dbReference type="InterPro" id="IPR001173">
    <property type="entry name" value="Glyco_trans_2-like"/>
</dbReference>
<dbReference type="PANTHER" id="PTHR10859:SF91">
    <property type="entry name" value="DOLICHYL-PHOSPHATE BETA-GLUCOSYLTRANSFERASE"/>
    <property type="match status" value="1"/>
</dbReference>
<evidence type="ECO:0000256" key="9">
    <source>
        <dbReference type="ARBA" id="ARBA00022968"/>
    </source>
</evidence>
<dbReference type="EC" id="2.4.1.117" evidence="4"/>
<dbReference type="OrthoDB" id="3784at2759"/>
<evidence type="ECO:0000256" key="13">
    <source>
        <dbReference type="SAM" id="Phobius"/>
    </source>
</evidence>
<evidence type="ECO:0000313" key="15">
    <source>
        <dbReference type="EMBL" id="KAF9511339.1"/>
    </source>
</evidence>
<evidence type="ECO:0000256" key="12">
    <source>
        <dbReference type="ARBA" id="ARBA00045097"/>
    </source>
</evidence>
<dbReference type="Pfam" id="PF00535">
    <property type="entry name" value="Glycos_transf_2"/>
    <property type="match status" value="1"/>
</dbReference>
<dbReference type="SUPFAM" id="SSF53448">
    <property type="entry name" value="Nucleotide-diphospho-sugar transferases"/>
    <property type="match status" value="1"/>
</dbReference>
<keyword evidence="16" id="KW-1185">Reference proteome</keyword>
<evidence type="ECO:0000256" key="6">
    <source>
        <dbReference type="ARBA" id="ARBA00022679"/>
    </source>
</evidence>
<comment type="pathway">
    <text evidence="2">Protein modification; protein glycosylation.</text>
</comment>
<keyword evidence="5" id="KW-0328">Glycosyltransferase</keyword>
<keyword evidence="11 13" id="KW-0472">Membrane</keyword>
<dbReference type="Gene3D" id="3.90.550.10">
    <property type="entry name" value="Spore Coat Polysaccharide Biosynthesis Protein SpsA, Chain A"/>
    <property type="match status" value="1"/>
</dbReference>
<keyword evidence="8" id="KW-0256">Endoplasmic reticulum</keyword>
<name>A0A9P6ASP4_9AGAM</name>
<evidence type="ECO:0000256" key="3">
    <source>
        <dbReference type="ARBA" id="ARBA00006739"/>
    </source>
</evidence>
<comment type="similarity">
    <text evidence="3">Belongs to the glycosyltransferase 2 family.</text>
</comment>
<accession>A0A9P6ASP4</accession>
<keyword evidence="10 13" id="KW-1133">Transmembrane helix</keyword>
<dbReference type="EMBL" id="MU129001">
    <property type="protein sequence ID" value="KAF9511339.1"/>
    <property type="molecule type" value="Genomic_DNA"/>
</dbReference>
<evidence type="ECO:0000256" key="1">
    <source>
        <dbReference type="ARBA" id="ARBA00004389"/>
    </source>
</evidence>
<keyword evidence="6" id="KW-0808">Transferase</keyword>
<evidence type="ECO:0000256" key="10">
    <source>
        <dbReference type="ARBA" id="ARBA00022989"/>
    </source>
</evidence>
<sequence length="326" mass="36418">MSWSAVAFLIVSCIGAVYCILYIFLALLSPPSITYTPEECFYVSTQGQKKPQPLPSLSDIAGLDLSVVIPAYNEALRLPPMLRTTLQHLLSSDSPPRSFEIIIVDDGSTDGTVNAALSFPIPPRRSSQSALQADLRVVKLSRNKGKGAAVKHGFLHSRGRRILMVDADGASRFEDLELLWKEMDRIEVDGQAIAVGSRAHLVGTDAVVKRSFIRNFLMHGLHFCLRTFGVGHIWDTQCGFKLFSRESARSLFPTMHISHWIFDVELLLLARILNIPVAEVPIAWHEVEGSKINLVMDSIGMLRDLIVLRANYAIGRWKIQEREKQD</sequence>
<dbReference type="CDD" id="cd04188">
    <property type="entry name" value="DPG_synthase"/>
    <property type="match status" value="1"/>
</dbReference>
<reference evidence="15" key="1">
    <citation type="journal article" date="2020" name="Nat. Commun.">
        <title>Large-scale genome sequencing of mycorrhizal fungi provides insights into the early evolution of symbiotic traits.</title>
        <authorList>
            <person name="Miyauchi S."/>
            <person name="Kiss E."/>
            <person name="Kuo A."/>
            <person name="Drula E."/>
            <person name="Kohler A."/>
            <person name="Sanchez-Garcia M."/>
            <person name="Morin E."/>
            <person name="Andreopoulos B."/>
            <person name="Barry K.W."/>
            <person name="Bonito G."/>
            <person name="Buee M."/>
            <person name="Carver A."/>
            <person name="Chen C."/>
            <person name="Cichocki N."/>
            <person name="Clum A."/>
            <person name="Culley D."/>
            <person name="Crous P.W."/>
            <person name="Fauchery L."/>
            <person name="Girlanda M."/>
            <person name="Hayes R.D."/>
            <person name="Keri Z."/>
            <person name="LaButti K."/>
            <person name="Lipzen A."/>
            <person name="Lombard V."/>
            <person name="Magnuson J."/>
            <person name="Maillard F."/>
            <person name="Murat C."/>
            <person name="Nolan M."/>
            <person name="Ohm R.A."/>
            <person name="Pangilinan J."/>
            <person name="Pereira M.F."/>
            <person name="Perotto S."/>
            <person name="Peter M."/>
            <person name="Pfister S."/>
            <person name="Riley R."/>
            <person name="Sitrit Y."/>
            <person name="Stielow J.B."/>
            <person name="Szollosi G."/>
            <person name="Zifcakova L."/>
            <person name="Stursova M."/>
            <person name="Spatafora J.W."/>
            <person name="Tedersoo L."/>
            <person name="Vaario L.M."/>
            <person name="Yamada A."/>
            <person name="Yan M."/>
            <person name="Wang P."/>
            <person name="Xu J."/>
            <person name="Bruns T."/>
            <person name="Baldrian P."/>
            <person name="Vilgalys R."/>
            <person name="Dunand C."/>
            <person name="Henrissat B."/>
            <person name="Grigoriev I.V."/>
            <person name="Hibbett D."/>
            <person name="Nagy L.G."/>
            <person name="Martin F.M."/>
        </authorList>
    </citation>
    <scope>NUCLEOTIDE SEQUENCE</scope>
    <source>
        <strain evidence="15">UP504</strain>
    </source>
</reference>
<dbReference type="AlphaFoldDB" id="A0A9P6ASP4"/>
<evidence type="ECO:0000256" key="11">
    <source>
        <dbReference type="ARBA" id="ARBA00023136"/>
    </source>
</evidence>
<comment type="catalytic activity">
    <reaction evidence="12">
        <text>a di-trans,poly-cis-dolichyl phosphate + UDP-alpha-D-glucose = a di-trans,poly-cis-dolichyl beta-D-glucosyl phosphate + UDP</text>
        <dbReference type="Rhea" id="RHEA:15401"/>
        <dbReference type="Rhea" id="RHEA-COMP:19498"/>
        <dbReference type="Rhea" id="RHEA-COMP:19502"/>
        <dbReference type="ChEBI" id="CHEBI:57525"/>
        <dbReference type="ChEBI" id="CHEBI:57683"/>
        <dbReference type="ChEBI" id="CHEBI:58223"/>
        <dbReference type="ChEBI" id="CHEBI:58885"/>
        <dbReference type="EC" id="2.4.1.117"/>
    </reaction>
    <physiologicalReaction direction="left-to-right" evidence="12">
        <dbReference type="Rhea" id="RHEA:15402"/>
    </physiologicalReaction>
</comment>
<evidence type="ECO:0000256" key="5">
    <source>
        <dbReference type="ARBA" id="ARBA00022676"/>
    </source>
</evidence>
<dbReference type="GO" id="GO:0004581">
    <property type="term" value="F:dolichyl-phosphate beta-glucosyltransferase activity"/>
    <property type="evidence" value="ECO:0007669"/>
    <property type="project" value="UniProtKB-EC"/>
</dbReference>
<organism evidence="15 16">
    <name type="scientific">Hydnum rufescens UP504</name>
    <dbReference type="NCBI Taxonomy" id="1448309"/>
    <lineage>
        <taxon>Eukaryota</taxon>
        <taxon>Fungi</taxon>
        <taxon>Dikarya</taxon>
        <taxon>Basidiomycota</taxon>
        <taxon>Agaricomycotina</taxon>
        <taxon>Agaricomycetes</taxon>
        <taxon>Cantharellales</taxon>
        <taxon>Hydnaceae</taxon>
        <taxon>Hydnum</taxon>
    </lineage>
</organism>
<dbReference type="Proteomes" id="UP000886523">
    <property type="component" value="Unassembled WGS sequence"/>
</dbReference>
<dbReference type="InterPro" id="IPR029044">
    <property type="entry name" value="Nucleotide-diphossugar_trans"/>
</dbReference>
<keyword evidence="7 13" id="KW-0812">Transmembrane</keyword>
<dbReference type="GO" id="GO:0005789">
    <property type="term" value="C:endoplasmic reticulum membrane"/>
    <property type="evidence" value="ECO:0007669"/>
    <property type="project" value="UniProtKB-SubCell"/>
</dbReference>
<evidence type="ECO:0000256" key="7">
    <source>
        <dbReference type="ARBA" id="ARBA00022692"/>
    </source>
</evidence>
<protein>
    <recommendedName>
        <fullName evidence="4">dolichyl-phosphate beta-glucosyltransferase</fullName>
        <ecNumber evidence="4">2.4.1.117</ecNumber>
    </recommendedName>
</protein>
<gene>
    <name evidence="15" type="ORF">BS47DRAFT_1377182</name>
</gene>
<comment type="subcellular location">
    <subcellularLocation>
        <location evidence="1">Endoplasmic reticulum membrane</location>
        <topology evidence="1">Single-pass membrane protein</topology>
    </subcellularLocation>
</comment>
<dbReference type="GO" id="GO:0006487">
    <property type="term" value="P:protein N-linked glycosylation"/>
    <property type="evidence" value="ECO:0007669"/>
    <property type="project" value="TreeGrafter"/>
</dbReference>
<keyword evidence="9" id="KW-0735">Signal-anchor</keyword>
<feature type="domain" description="Glycosyltransferase 2-like" evidence="14">
    <location>
        <begin position="66"/>
        <end position="251"/>
    </location>
</feature>
<feature type="transmembrane region" description="Helical" evidence="13">
    <location>
        <begin position="6"/>
        <end position="28"/>
    </location>
</feature>
<evidence type="ECO:0000259" key="14">
    <source>
        <dbReference type="Pfam" id="PF00535"/>
    </source>
</evidence>
<evidence type="ECO:0000256" key="2">
    <source>
        <dbReference type="ARBA" id="ARBA00004922"/>
    </source>
</evidence>
<dbReference type="PANTHER" id="PTHR10859">
    <property type="entry name" value="GLYCOSYL TRANSFERASE"/>
    <property type="match status" value="1"/>
</dbReference>
<evidence type="ECO:0000256" key="4">
    <source>
        <dbReference type="ARBA" id="ARBA00012583"/>
    </source>
</evidence>
<comment type="caution">
    <text evidence="15">The sequence shown here is derived from an EMBL/GenBank/DDBJ whole genome shotgun (WGS) entry which is preliminary data.</text>
</comment>
<evidence type="ECO:0000256" key="8">
    <source>
        <dbReference type="ARBA" id="ARBA00022824"/>
    </source>
</evidence>
<dbReference type="InterPro" id="IPR035518">
    <property type="entry name" value="DPG_synthase"/>
</dbReference>
<evidence type="ECO:0000313" key="16">
    <source>
        <dbReference type="Proteomes" id="UP000886523"/>
    </source>
</evidence>